<proteinExistence type="predicted"/>
<sequence>MRGRSLDLVARLLGAVTGRRDAPARRERLHEDDAAHLIAPLFDRLSSLLVAHAAPLALCAFIATRTDAGWPLFFLVADLALLLARGLVVLAVRRRRDPSPAALLRASRPYFAIGVAWALLTGLFCLMCYVALDDEASRLLAATLAMGTVGGIASRNAATPRFALAQISVLLLPQVAGGLYNGSWHLAQAAQVLVYFIALCSIVRRHHRDVRRMMDARREMAALAARFDAALTNMSQGLTLFDPEGRLRVANARFREMFGLSRDEAPIGISAPLLARELAARGLPDAEAWALPTGHPHGRAVLDLPDGRCVALCQEAMPDGGWVTTYEDVTERRRAETRVRHMAWHDALTGLPNRSLFQERLEGAVVRLPAGASFAVLYLDLDRFKEVNDSLGHAMGDKLLVAVAGRIRNCLRPQDIVARLGGDEFAVLIDGGATAAALSDLAGRLVRDVGADYAIEGQAVSVGVSVGIALAPGHGTTADLLLRHADMALYEAKGAGRGTHRFFDWDMSSRLQARRDMEAELRRALAGGEMELFYQPQLSMAGQVTGFEALLRWRDPRRGLVAPGEFIAVAEESGLILPLGEWVLRTACAEAASWPGGLHVAVNLSAVQFRGGDLHAVVTEALRLSGLPAGRLQLEITEAVALEASDQVVSTLQRFRALGVRIALDDFGTGYSSIAYLRKLPLDKIKIDRSFVRDLAESESAAAIVRAISTLGTTLGLTMNAEGVESAAQLERLRGLGCTEVQGVLFSPPRPRGEVPAMLRELSGAAAA</sequence>
<evidence type="ECO:0000259" key="2">
    <source>
        <dbReference type="PROSITE" id="PS50112"/>
    </source>
</evidence>
<reference evidence="5 6" key="1">
    <citation type="submission" date="2020-08" db="EMBL/GenBank/DDBJ databases">
        <title>Genomic Encyclopedia of Type Strains, Phase IV (KMG-IV): sequencing the most valuable type-strain genomes for metagenomic binning, comparative biology and taxonomic classification.</title>
        <authorList>
            <person name="Goeker M."/>
        </authorList>
    </citation>
    <scope>NUCLEOTIDE SEQUENCE [LARGE SCALE GENOMIC DNA]</scope>
    <source>
        <strain evidence="5 6">DSM 25622</strain>
    </source>
</reference>
<dbReference type="PANTHER" id="PTHR44757">
    <property type="entry name" value="DIGUANYLATE CYCLASE DGCP"/>
    <property type="match status" value="1"/>
</dbReference>
<dbReference type="CDD" id="cd01949">
    <property type="entry name" value="GGDEF"/>
    <property type="match status" value="1"/>
</dbReference>
<dbReference type="InterPro" id="IPR000014">
    <property type="entry name" value="PAS"/>
</dbReference>
<dbReference type="Pfam" id="PF12860">
    <property type="entry name" value="PAS_7"/>
    <property type="match status" value="1"/>
</dbReference>
<dbReference type="InterPro" id="IPR001633">
    <property type="entry name" value="EAL_dom"/>
</dbReference>
<dbReference type="EMBL" id="JACIJD010000017">
    <property type="protein sequence ID" value="MBB5695365.1"/>
    <property type="molecule type" value="Genomic_DNA"/>
</dbReference>
<evidence type="ECO:0000259" key="4">
    <source>
        <dbReference type="PROSITE" id="PS50887"/>
    </source>
</evidence>
<keyword evidence="6" id="KW-1185">Reference proteome</keyword>
<evidence type="ECO:0000256" key="1">
    <source>
        <dbReference type="SAM" id="Phobius"/>
    </source>
</evidence>
<keyword evidence="1" id="KW-0812">Transmembrane</keyword>
<dbReference type="InterPro" id="IPR035965">
    <property type="entry name" value="PAS-like_dom_sf"/>
</dbReference>
<feature type="transmembrane region" description="Helical" evidence="1">
    <location>
        <begin position="45"/>
        <end position="64"/>
    </location>
</feature>
<dbReference type="PROSITE" id="PS50887">
    <property type="entry name" value="GGDEF"/>
    <property type="match status" value="1"/>
</dbReference>
<dbReference type="SMART" id="SM00052">
    <property type="entry name" value="EAL"/>
    <property type="match status" value="1"/>
</dbReference>
<organism evidence="5 6">
    <name type="scientific">Muricoccus pecuniae</name>
    <dbReference type="NCBI Taxonomy" id="693023"/>
    <lineage>
        <taxon>Bacteria</taxon>
        <taxon>Pseudomonadati</taxon>
        <taxon>Pseudomonadota</taxon>
        <taxon>Alphaproteobacteria</taxon>
        <taxon>Acetobacterales</taxon>
        <taxon>Roseomonadaceae</taxon>
        <taxon>Muricoccus</taxon>
    </lineage>
</organism>
<dbReference type="FunFam" id="3.30.70.270:FF:000001">
    <property type="entry name" value="Diguanylate cyclase domain protein"/>
    <property type="match status" value="1"/>
</dbReference>
<dbReference type="InterPro" id="IPR000160">
    <property type="entry name" value="GGDEF_dom"/>
</dbReference>
<dbReference type="InterPro" id="IPR029787">
    <property type="entry name" value="Nucleotide_cyclase"/>
</dbReference>
<accession>A0A840Y3R9</accession>
<dbReference type="AlphaFoldDB" id="A0A840Y3R9"/>
<keyword evidence="1" id="KW-0472">Membrane</keyword>
<dbReference type="RefSeq" id="WP_184520569.1">
    <property type="nucleotide sequence ID" value="NZ_JACIJD010000017.1"/>
</dbReference>
<dbReference type="Gene3D" id="3.30.70.270">
    <property type="match status" value="1"/>
</dbReference>
<dbReference type="SUPFAM" id="SSF141868">
    <property type="entry name" value="EAL domain-like"/>
    <property type="match status" value="1"/>
</dbReference>
<dbReference type="NCBIfam" id="TIGR00254">
    <property type="entry name" value="GGDEF"/>
    <property type="match status" value="1"/>
</dbReference>
<comment type="caution">
    <text evidence="5">The sequence shown here is derived from an EMBL/GenBank/DDBJ whole genome shotgun (WGS) entry which is preliminary data.</text>
</comment>
<dbReference type="Proteomes" id="UP000580654">
    <property type="component" value="Unassembled WGS sequence"/>
</dbReference>
<dbReference type="Gene3D" id="3.20.20.450">
    <property type="entry name" value="EAL domain"/>
    <property type="match status" value="1"/>
</dbReference>
<evidence type="ECO:0000313" key="6">
    <source>
        <dbReference type="Proteomes" id="UP000580654"/>
    </source>
</evidence>
<dbReference type="SMART" id="SM00267">
    <property type="entry name" value="GGDEF"/>
    <property type="match status" value="1"/>
</dbReference>
<feature type="domain" description="PAS" evidence="2">
    <location>
        <begin position="223"/>
        <end position="264"/>
    </location>
</feature>
<feature type="domain" description="EAL" evidence="3">
    <location>
        <begin position="514"/>
        <end position="763"/>
    </location>
</feature>
<dbReference type="Gene3D" id="3.30.450.20">
    <property type="entry name" value="PAS domain"/>
    <property type="match status" value="1"/>
</dbReference>
<feature type="transmembrane region" description="Helical" evidence="1">
    <location>
        <begin position="110"/>
        <end position="132"/>
    </location>
</feature>
<dbReference type="SUPFAM" id="SSF55073">
    <property type="entry name" value="Nucleotide cyclase"/>
    <property type="match status" value="1"/>
</dbReference>
<evidence type="ECO:0000313" key="5">
    <source>
        <dbReference type="EMBL" id="MBB5695365.1"/>
    </source>
</evidence>
<dbReference type="PROSITE" id="PS50883">
    <property type="entry name" value="EAL"/>
    <property type="match status" value="1"/>
</dbReference>
<gene>
    <name evidence="5" type="ORF">FHS87_003422</name>
</gene>
<feature type="domain" description="GGDEF" evidence="4">
    <location>
        <begin position="372"/>
        <end position="505"/>
    </location>
</feature>
<dbReference type="SUPFAM" id="SSF55785">
    <property type="entry name" value="PYP-like sensor domain (PAS domain)"/>
    <property type="match status" value="1"/>
</dbReference>
<dbReference type="CDD" id="cd01948">
    <property type="entry name" value="EAL"/>
    <property type="match status" value="1"/>
</dbReference>
<dbReference type="Pfam" id="PF00563">
    <property type="entry name" value="EAL"/>
    <property type="match status" value="1"/>
</dbReference>
<dbReference type="InterPro" id="IPR052155">
    <property type="entry name" value="Biofilm_reg_signaling"/>
</dbReference>
<dbReference type="PANTHER" id="PTHR44757:SF2">
    <property type="entry name" value="BIOFILM ARCHITECTURE MAINTENANCE PROTEIN MBAA"/>
    <property type="match status" value="1"/>
</dbReference>
<dbReference type="PROSITE" id="PS50112">
    <property type="entry name" value="PAS"/>
    <property type="match status" value="1"/>
</dbReference>
<dbReference type="InterPro" id="IPR035919">
    <property type="entry name" value="EAL_sf"/>
</dbReference>
<dbReference type="GO" id="GO:0003824">
    <property type="term" value="F:catalytic activity"/>
    <property type="evidence" value="ECO:0007669"/>
    <property type="project" value="UniProtKB-ARBA"/>
</dbReference>
<dbReference type="Pfam" id="PF00990">
    <property type="entry name" value="GGDEF"/>
    <property type="match status" value="1"/>
</dbReference>
<keyword evidence="1" id="KW-1133">Transmembrane helix</keyword>
<protein>
    <submittedName>
        <fullName evidence="5">Diguanylate cyclase (GGDEF)-like protein</fullName>
    </submittedName>
</protein>
<evidence type="ECO:0000259" key="3">
    <source>
        <dbReference type="PROSITE" id="PS50883"/>
    </source>
</evidence>
<feature type="transmembrane region" description="Helical" evidence="1">
    <location>
        <begin position="70"/>
        <end position="90"/>
    </location>
</feature>
<name>A0A840Y3R9_9PROT</name>
<dbReference type="InterPro" id="IPR043128">
    <property type="entry name" value="Rev_trsase/Diguanyl_cyclase"/>
</dbReference>